<dbReference type="AlphaFoldDB" id="A0A427YBX4"/>
<feature type="compositionally biased region" description="Low complexity" evidence="1">
    <location>
        <begin position="96"/>
        <end position="109"/>
    </location>
</feature>
<feature type="compositionally biased region" description="Low complexity" evidence="1">
    <location>
        <begin position="41"/>
        <end position="75"/>
    </location>
</feature>
<organism evidence="2 3">
    <name type="scientific">Saitozyma podzolica</name>
    <dbReference type="NCBI Taxonomy" id="1890683"/>
    <lineage>
        <taxon>Eukaryota</taxon>
        <taxon>Fungi</taxon>
        <taxon>Dikarya</taxon>
        <taxon>Basidiomycota</taxon>
        <taxon>Agaricomycotina</taxon>
        <taxon>Tremellomycetes</taxon>
        <taxon>Tremellales</taxon>
        <taxon>Trimorphomycetaceae</taxon>
        <taxon>Saitozyma</taxon>
    </lineage>
</organism>
<dbReference type="Proteomes" id="UP000279259">
    <property type="component" value="Unassembled WGS sequence"/>
</dbReference>
<comment type="caution">
    <text evidence="2">The sequence shown here is derived from an EMBL/GenBank/DDBJ whole genome shotgun (WGS) entry which is preliminary data.</text>
</comment>
<feature type="region of interest" description="Disordered" evidence="1">
    <location>
        <begin position="1"/>
        <end position="112"/>
    </location>
</feature>
<dbReference type="OrthoDB" id="20835at2759"/>
<reference evidence="2 3" key="1">
    <citation type="submission" date="2018-11" db="EMBL/GenBank/DDBJ databases">
        <title>Genome sequence of Saitozyma podzolica DSM 27192.</title>
        <authorList>
            <person name="Aliyu H."/>
            <person name="Gorte O."/>
            <person name="Ochsenreither K."/>
        </authorList>
    </citation>
    <scope>NUCLEOTIDE SEQUENCE [LARGE SCALE GENOMIC DNA]</scope>
    <source>
        <strain evidence="2 3">DSM 27192</strain>
    </source>
</reference>
<feature type="region of interest" description="Disordered" evidence="1">
    <location>
        <begin position="125"/>
        <end position="168"/>
    </location>
</feature>
<proteinExistence type="predicted"/>
<dbReference type="PANTHER" id="PTHR34066">
    <property type="entry name" value="GROWTH FACTOR 2"/>
    <property type="match status" value="1"/>
</dbReference>
<evidence type="ECO:0000256" key="1">
    <source>
        <dbReference type="SAM" id="MobiDB-lite"/>
    </source>
</evidence>
<evidence type="ECO:0000313" key="2">
    <source>
        <dbReference type="EMBL" id="RSH88620.1"/>
    </source>
</evidence>
<sequence length="198" mass="20399">MAKKSAASKPGVSVPAASSGTSIDDIFSKPLPKKQSTAGHSKAAAVSASASSSSSKLSSATPKASSSTASAGPSESSKKKRKLKTVASFVPEEAKAASPVSAPAPEPSSRVVEVVDPSLAKVAAQVQPVKSEIGKTSKAGKKRDRKADEDDEAFRDSRGDGPRRKTEEGFLIYKEAELKIDPEAGGTPLCPFDCDCCF</sequence>
<name>A0A427YBX4_9TREE</name>
<evidence type="ECO:0008006" key="4">
    <source>
        <dbReference type="Google" id="ProtNLM"/>
    </source>
</evidence>
<protein>
    <recommendedName>
        <fullName evidence="4">DUF1764-domain-containing protein</fullName>
    </recommendedName>
</protein>
<dbReference type="PANTHER" id="PTHR34066:SF1">
    <property type="entry name" value="DUF1764 FAMILY PROTEIN"/>
    <property type="match status" value="1"/>
</dbReference>
<dbReference type="EMBL" id="RSCD01000016">
    <property type="protein sequence ID" value="RSH88620.1"/>
    <property type="molecule type" value="Genomic_DNA"/>
</dbReference>
<evidence type="ECO:0000313" key="3">
    <source>
        <dbReference type="Proteomes" id="UP000279259"/>
    </source>
</evidence>
<dbReference type="Pfam" id="PF08576">
    <property type="entry name" value="DUF1764"/>
    <property type="match status" value="1"/>
</dbReference>
<keyword evidence="3" id="KW-1185">Reference proteome</keyword>
<feature type="compositionally biased region" description="Basic and acidic residues" evidence="1">
    <location>
        <begin position="154"/>
        <end position="168"/>
    </location>
</feature>
<accession>A0A427YBX4</accession>
<gene>
    <name evidence="2" type="ORF">EHS25_002847</name>
</gene>
<dbReference type="InterPro" id="IPR013885">
    <property type="entry name" value="DUF1764_euk"/>
</dbReference>